<dbReference type="AlphaFoldDB" id="A0A8S1NV22"/>
<gene>
    <name evidence="2" type="ORF">PSON_ATCC_30995.1.T0610138</name>
</gene>
<reference evidence="2" key="1">
    <citation type="submission" date="2021-01" db="EMBL/GenBank/DDBJ databases">
        <authorList>
            <consortium name="Genoscope - CEA"/>
            <person name="William W."/>
        </authorList>
    </citation>
    <scope>NUCLEOTIDE SEQUENCE</scope>
</reference>
<evidence type="ECO:0000313" key="2">
    <source>
        <dbReference type="EMBL" id="CAD8093736.1"/>
    </source>
</evidence>
<comment type="caution">
    <text evidence="2">The sequence shown here is derived from an EMBL/GenBank/DDBJ whole genome shotgun (WGS) entry which is preliminary data.</text>
</comment>
<dbReference type="Pfam" id="PF02493">
    <property type="entry name" value="MORN"/>
    <property type="match status" value="2"/>
</dbReference>
<evidence type="ECO:0000313" key="3">
    <source>
        <dbReference type="Proteomes" id="UP000692954"/>
    </source>
</evidence>
<sequence length="446" mass="52608">MGQACTSADIAAYTEDFRPPYPYRNEALKFSEMEVYEHTGDPQFKLVRAKLYDSYFRIRDQLEYLVKREQDPFNIVIHKYDSDFISINMFFDFPIRLEDFVSTKLTVPEVWSMLGYVSSALAKLQEQKQHYNNINPKGIFRVYTIEQQYVYKLADPFLFHNQIMRNFYSPIMYYKTHPEHDLFKSDTFSLGLVCLYSLGFKKTEILYKQDRFDFELLDEIITRFKLPLYFDRLLRSMLEEEEYGRPDPIQLSISVSNYTKAYKLPELKTVMVVYNKQILKTAQSPDATESIIDIRTPENKILELPKALKVEILQGHLPYTNGCYYVGSYNGKTKKREGRGIFFSKDGLKLIEGTFLNDLPEGDDIEMWREDAQDDTTHVDLSNWEYFKGQVAQGMKQGKGELRFKNQNYFRGTFIDDQVCGSGIYYYQSHCIEGIWMNDKFIAEHY</sequence>
<protein>
    <recommendedName>
        <fullName evidence="4">Protein kinase domain-containing protein</fullName>
    </recommendedName>
</protein>
<dbReference type="PANTHER" id="PTHR23084">
    <property type="entry name" value="PHOSPHATIDYLINOSITOL-4-PHOSPHATE 5-KINASE RELATED"/>
    <property type="match status" value="1"/>
</dbReference>
<evidence type="ECO:0000256" key="1">
    <source>
        <dbReference type="ARBA" id="ARBA00022737"/>
    </source>
</evidence>
<dbReference type="PANTHER" id="PTHR23084:SF179">
    <property type="entry name" value="OS10G0565000 PROTEIN"/>
    <property type="match status" value="1"/>
</dbReference>
<organism evidence="2 3">
    <name type="scientific">Paramecium sonneborni</name>
    <dbReference type="NCBI Taxonomy" id="65129"/>
    <lineage>
        <taxon>Eukaryota</taxon>
        <taxon>Sar</taxon>
        <taxon>Alveolata</taxon>
        <taxon>Ciliophora</taxon>
        <taxon>Intramacronucleata</taxon>
        <taxon>Oligohymenophorea</taxon>
        <taxon>Peniculida</taxon>
        <taxon>Parameciidae</taxon>
        <taxon>Paramecium</taxon>
    </lineage>
</organism>
<evidence type="ECO:0008006" key="4">
    <source>
        <dbReference type="Google" id="ProtNLM"/>
    </source>
</evidence>
<keyword evidence="1" id="KW-0677">Repeat</keyword>
<dbReference type="OrthoDB" id="284293at2759"/>
<keyword evidence="3" id="KW-1185">Reference proteome</keyword>
<dbReference type="InterPro" id="IPR003409">
    <property type="entry name" value="MORN"/>
</dbReference>
<dbReference type="EMBL" id="CAJJDN010000061">
    <property type="protein sequence ID" value="CAD8093736.1"/>
    <property type="molecule type" value="Genomic_DNA"/>
</dbReference>
<name>A0A8S1NV22_9CILI</name>
<dbReference type="Proteomes" id="UP000692954">
    <property type="component" value="Unassembled WGS sequence"/>
</dbReference>
<proteinExistence type="predicted"/>
<accession>A0A8S1NV22</accession>